<keyword evidence="2" id="KW-0812">Transmembrane</keyword>
<protein>
    <submittedName>
        <fullName evidence="3">Uncharacterized protein</fullName>
    </submittedName>
</protein>
<evidence type="ECO:0000256" key="2">
    <source>
        <dbReference type="SAM" id="Phobius"/>
    </source>
</evidence>
<evidence type="ECO:0000313" key="4">
    <source>
        <dbReference type="Proteomes" id="UP001152562"/>
    </source>
</evidence>
<dbReference type="AlphaFoldDB" id="A0A9P0TNR9"/>
<sequence>MILGLMNDKKYTSELKRSSIPTALQNCSVLNQTVTALQVECQEGSDVGLTQVFHMEVLELPSMTVLSNVTSNIPILAVTGIPERARAHYLLILYASNAKGRSAISTLYTIVSHYQLTESPTPQSLPPMLGFFIALGGLLTASICAVLAAAYRRNRTHNNRPTNNTVDSSEHDDTCTTSPKINYSRQFALELGLHDNPDLRNGNKIEEMEMFAVSDVLRIRGNRDSNVVPSNYTISVVDCGVTPRSADIAASHGPNVHESYI</sequence>
<accession>A0A9P0TNR9</accession>
<keyword evidence="2" id="KW-1133">Transmembrane helix</keyword>
<feature type="region of interest" description="Disordered" evidence="1">
    <location>
        <begin position="156"/>
        <end position="175"/>
    </location>
</feature>
<organism evidence="3 4">
    <name type="scientific">Pieris brassicae</name>
    <name type="common">White butterfly</name>
    <name type="synonym">Large white butterfly</name>
    <dbReference type="NCBI Taxonomy" id="7116"/>
    <lineage>
        <taxon>Eukaryota</taxon>
        <taxon>Metazoa</taxon>
        <taxon>Ecdysozoa</taxon>
        <taxon>Arthropoda</taxon>
        <taxon>Hexapoda</taxon>
        <taxon>Insecta</taxon>
        <taxon>Pterygota</taxon>
        <taxon>Neoptera</taxon>
        <taxon>Endopterygota</taxon>
        <taxon>Lepidoptera</taxon>
        <taxon>Glossata</taxon>
        <taxon>Ditrysia</taxon>
        <taxon>Papilionoidea</taxon>
        <taxon>Pieridae</taxon>
        <taxon>Pierinae</taxon>
        <taxon>Pieris</taxon>
    </lineage>
</organism>
<feature type="transmembrane region" description="Helical" evidence="2">
    <location>
        <begin position="128"/>
        <end position="151"/>
    </location>
</feature>
<keyword evidence="2" id="KW-0472">Membrane</keyword>
<evidence type="ECO:0000256" key="1">
    <source>
        <dbReference type="SAM" id="MobiDB-lite"/>
    </source>
</evidence>
<evidence type="ECO:0000313" key="3">
    <source>
        <dbReference type="EMBL" id="CAH4032018.1"/>
    </source>
</evidence>
<name>A0A9P0TNR9_PIEBR</name>
<dbReference type="PANTHER" id="PTHR23278">
    <property type="entry name" value="SIDESTEP PROTEIN"/>
    <property type="match status" value="1"/>
</dbReference>
<dbReference type="EMBL" id="CALOZG010000025">
    <property type="protein sequence ID" value="CAH4032018.1"/>
    <property type="molecule type" value="Genomic_DNA"/>
</dbReference>
<dbReference type="PANTHER" id="PTHR23278:SF19">
    <property type="entry name" value="OBSCURIN"/>
    <property type="match status" value="1"/>
</dbReference>
<proteinExistence type="predicted"/>
<comment type="caution">
    <text evidence="3">The sequence shown here is derived from an EMBL/GenBank/DDBJ whole genome shotgun (WGS) entry which is preliminary data.</text>
</comment>
<keyword evidence="4" id="KW-1185">Reference proteome</keyword>
<reference evidence="3" key="1">
    <citation type="submission" date="2022-05" db="EMBL/GenBank/DDBJ databases">
        <authorList>
            <person name="Okamura Y."/>
        </authorList>
    </citation>
    <scope>NUCLEOTIDE SEQUENCE</scope>
</reference>
<dbReference type="Proteomes" id="UP001152562">
    <property type="component" value="Unassembled WGS sequence"/>
</dbReference>
<gene>
    <name evidence="3" type="ORF">PIBRA_LOCUS8462</name>
</gene>